<dbReference type="EMBL" id="CP011280">
    <property type="protein sequence ID" value="AKC95021.1"/>
    <property type="molecule type" value="Genomic_DNA"/>
</dbReference>
<dbReference type="Pfam" id="PF19659">
    <property type="entry name" value="DUF6162"/>
    <property type="match status" value="1"/>
</dbReference>
<evidence type="ECO:0000313" key="2">
    <source>
        <dbReference type="EMBL" id="AKC95021.1"/>
    </source>
</evidence>
<accession>A0A0E3ZB91</accession>
<dbReference type="AlphaFoldDB" id="A0A0E3ZB91"/>
<feature type="transmembrane region" description="Helical" evidence="1">
    <location>
        <begin position="21"/>
        <end position="39"/>
    </location>
</feature>
<keyword evidence="1" id="KW-0812">Transmembrane</keyword>
<protein>
    <submittedName>
        <fullName evidence="2">Uncharacterized protein</fullName>
    </submittedName>
</protein>
<dbReference type="KEGG" id="sns:VC03_00205"/>
<keyword evidence="1" id="KW-0472">Membrane</keyword>
<keyword evidence="3" id="KW-1185">Reference proteome</keyword>
<sequence>MIIIKKELIKPASPKSETINIIITIILLILFAGILLHFTNTKHYTKSVTSTQISSIDLNNEEISIFTNLGLFAQDYKDLKSDNKDLSPKVLDEQLFYAPFCKDASWEDSGKHKWTMFTHENYVYYVGISSDKNIAGDFFLVINAKTFEYKIRYTKNFKDYDKLSNNKETLAHAINQFKEIVAYTGDDLAKETKGN</sequence>
<gene>
    <name evidence="2" type="ORF">VC03_00205</name>
</gene>
<dbReference type="RefSeq" id="WP_046328127.1">
    <property type="nucleotide sequence ID" value="NZ_CP196817.1"/>
</dbReference>
<proteinExistence type="predicted"/>
<dbReference type="InterPro" id="IPR046160">
    <property type="entry name" value="DUF6162"/>
</dbReference>
<evidence type="ECO:0000313" key="3">
    <source>
        <dbReference type="Proteomes" id="UP000033103"/>
    </source>
</evidence>
<dbReference type="STRING" id="187101.VC03_00205"/>
<dbReference type="Proteomes" id="UP000033103">
    <property type="component" value="Chromosome"/>
</dbReference>
<dbReference type="HOGENOM" id="CLU_1419637_0_0_0"/>
<dbReference type="PATRIC" id="fig|1069640.6.peg.32"/>
<evidence type="ECO:0000256" key="1">
    <source>
        <dbReference type="SAM" id="Phobius"/>
    </source>
</evidence>
<name>A0A0E3ZB91_9FUSO</name>
<organism evidence="2 3">
    <name type="scientific">Sneathia vaginalis</name>
    <dbReference type="NCBI Taxonomy" id="187101"/>
    <lineage>
        <taxon>Bacteria</taxon>
        <taxon>Fusobacteriati</taxon>
        <taxon>Fusobacteriota</taxon>
        <taxon>Fusobacteriia</taxon>
        <taxon>Fusobacteriales</taxon>
        <taxon>Leptotrichiaceae</taxon>
        <taxon>Sneathia</taxon>
    </lineage>
</organism>
<reference evidence="2 3" key="1">
    <citation type="journal article" date="2012" name="BMC Genomics">
        <title>Genomic sequence analysis and characterization of Sneathia amnii sp. nov.</title>
        <authorList>
            <consortium name="Vaginal Microbiome Consortium (additional members)"/>
            <person name="Harwich M.D.Jr."/>
            <person name="Serrano M.G."/>
            <person name="Fettweis J.M."/>
            <person name="Alves J.M."/>
            <person name="Reimers M.A."/>
            <person name="Buck G.A."/>
            <person name="Jefferson K.K."/>
        </authorList>
    </citation>
    <scope>NUCLEOTIDE SEQUENCE [LARGE SCALE GENOMIC DNA]</scope>
    <source>
        <strain evidence="2 3">SN35</strain>
    </source>
</reference>
<keyword evidence="1" id="KW-1133">Transmembrane helix</keyword>